<feature type="compositionally biased region" description="Basic and acidic residues" evidence="1">
    <location>
        <begin position="42"/>
        <end position="57"/>
    </location>
</feature>
<dbReference type="eggNOG" id="ENOG5033UI8">
    <property type="taxonomic scope" value="Bacteria"/>
</dbReference>
<dbReference type="OrthoDB" id="7593840at2"/>
<sequence length="349" mass="39301">MYKLLSILSCCVPFAVLATDESVPEKTERVNSTAEIEVQKPLTDREKRQQKRNETVRSDIIPSKSTDPNRKWERYLPFFGQQVIEKGYDLPLPLSISIIPNYSKQDLSLSNLQLSYKGVDIGEVIDLDSIDFGQPDVETASLQLRAAAWIFPFMQVGIHGGRFEGSTDLYIKIPTAIFKKIEEVCGGRVTPAFCDDVPENIVLPEISPDYSGWNYGFTTNFVYGFDHFFVLLPFSYTWTKTDDDRTESETLLVSARVGTSFNVPNWGFVNPYIGVSYMDTEGTTGQSDAEIKGGPTIEGLSYTITQQNVAHYAGLIGFDWSLTKHHSFDLEANIGDGRQNYVAMYTYKF</sequence>
<protein>
    <recommendedName>
        <fullName evidence="5">Lipoprotein</fullName>
    </recommendedName>
</protein>
<evidence type="ECO:0000313" key="3">
    <source>
        <dbReference type="EMBL" id="ACJ27420.1"/>
    </source>
</evidence>
<accession>B8CIE4</accession>
<proteinExistence type="predicted"/>
<evidence type="ECO:0000256" key="2">
    <source>
        <dbReference type="SAM" id="SignalP"/>
    </source>
</evidence>
<evidence type="ECO:0008006" key="5">
    <source>
        <dbReference type="Google" id="ProtNLM"/>
    </source>
</evidence>
<dbReference type="HOGENOM" id="CLU_057858_0_0_6"/>
<keyword evidence="2" id="KW-0732">Signal</keyword>
<dbReference type="AlphaFoldDB" id="B8CIE4"/>
<keyword evidence="4" id="KW-1185">Reference proteome</keyword>
<feature type="signal peptide" evidence="2">
    <location>
        <begin position="1"/>
        <end position="18"/>
    </location>
</feature>
<organism evidence="3 4">
    <name type="scientific">Shewanella piezotolerans (strain WP3 / JCM 13877)</name>
    <dbReference type="NCBI Taxonomy" id="225849"/>
    <lineage>
        <taxon>Bacteria</taxon>
        <taxon>Pseudomonadati</taxon>
        <taxon>Pseudomonadota</taxon>
        <taxon>Gammaproteobacteria</taxon>
        <taxon>Alteromonadales</taxon>
        <taxon>Shewanellaceae</taxon>
        <taxon>Shewanella</taxon>
    </lineage>
</organism>
<feature type="chain" id="PRO_5002869567" description="Lipoprotein" evidence="2">
    <location>
        <begin position="19"/>
        <end position="349"/>
    </location>
</feature>
<dbReference type="KEGG" id="swp:swp_0597"/>
<gene>
    <name evidence="3" type="ordered locus">swp_0597</name>
</gene>
<dbReference type="EMBL" id="CP000472">
    <property type="protein sequence ID" value="ACJ27420.1"/>
    <property type="molecule type" value="Genomic_DNA"/>
</dbReference>
<feature type="region of interest" description="Disordered" evidence="1">
    <location>
        <begin position="28"/>
        <end position="63"/>
    </location>
</feature>
<dbReference type="Proteomes" id="UP000000753">
    <property type="component" value="Chromosome"/>
</dbReference>
<name>B8CIE4_SHEPW</name>
<dbReference type="RefSeq" id="WP_020910801.1">
    <property type="nucleotide sequence ID" value="NC_011566.1"/>
</dbReference>
<dbReference type="STRING" id="225849.swp_0597"/>
<reference evidence="3 4" key="1">
    <citation type="journal article" date="2008" name="PLoS ONE">
        <title>Environmental adaptation: genomic analysis of the piezotolerant and psychrotolerant deep-sea iron reducing bacterium Shewanella piezotolerans WP3.</title>
        <authorList>
            <person name="Wang F."/>
            <person name="Wang J."/>
            <person name="Jian H."/>
            <person name="Zhang B."/>
            <person name="Li S."/>
            <person name="Wang F."/>
            <person name="Zeng X."/>
            <person name="Gao L."/>
            <person name="Bartlett D.H."/>
            <person name="Yu J."/>
            <person name="Hu S."/>
            <person name="Xiao X."/>
        </authorList>
    </citation>
    <scope>NUCLEOTIDE SEQUENCE [LARGE SCALE GENOMIC DNA]</scope>
    <source>
        <strain evidence="4">WP3 / JCM 13877</strain>
    </source>
</reference>
<evidence type="ECO:0000256" key="1">
    <source>
        <dbReference type="SAM" id="MobiDB-lite"/>
    </source>
</evidence>
<evidence type="ECO:0000313" key="4">
    <source>
        <dbReference type="Proteomes" id="UP000000753"/>
    </source>
</evidence>